<dbReference type="SUPFAM" id="SSF103025">
    <property type="entry name" value="Folate-binding domain"/>
    <property type="match status" value="1"/>
</dbReference>
<comment type="function">
    <text evidence="9">The glycine cleavage system catalyzes the degradation of glycine.</text>
</comment>
<feature type="region of interest" description="Disordered" evidence="10">
    <location>
        <begin position="328"/>
        <end position="348"/>
    </location>
</feature>
<proteinExistence type="inferred from homology"/>
<keyword evidence="13" id="KW-1185">Reference proteome</keyword>
<comment type="similarity">
    <text evidence="2 9">Belongs to the GcvT family.</text>
</comment>
<dbReference type="EC" id="2.1.2.10" evidence="9"/>
<evidence type="ECO:0000259" key="12">
    <source>
        <dbReference type="Pfam" id="PF08669"/>
    </source>
</evidence>
<dbReference type="OrthoDB" id="10263536at2759"/>
<dbReference type="GO" id="GO:0005739">
    <property type="term" value="C:mitochondrion"/>
    <property type="evidence" value="ECO:0000318"/>
    <property type="project" value="GO_Central"/>
</dbReference>
<dbReference type="Gene3D" id="3.30.1360.120">
    <property type="entry name" value="Probable tRNA modification gtpase trme, domain 1"/>
    <property type="match status" value="1"/>
</dbReference>
<comment type="catalytic activity">
    <reaction evidence="8 9">
        <text>N(6)-[(R)-S(8)-aminomethyldihydrolipoyl]-L-lysyl-[protein] + (6S)-5,6,7,8-tetrahydrofolate = N(6)-[(R)-dihydrolipoyl]-L-lysyl-[protein] + (6R)-5,10-methylene-5,6,7,8-tetrahydrofolate + NH4(+)</text>
        <dbReference type="Rhea" id="RHEA:16945"/>
        <dbReference type="Rhea" id="RHEA-COMP:10475"/>
        <dbReference type="Rhea" id="RHEA-COMP:10492"/>
        <dbReference type="ChEBI" id="CHEBI:15636"/>
        <dbReference type="ChEBI" id="CHEBI:28938"/>
        <dbReference type="ChEBI" id="CHEBI:57453"/>
        <dbReference type="ChEBI" id="CHEBI:83100"/>
        <dbReference type="ChEBI" id="CHEBI:83143"/>
        <dbReference type="EC" id="2.1.2.10"/>
    </reaction>
</comment>
<reference evidence="14" key="1">
    <citation type="submission" date="2025-08" db="UniProtKB">
        <authorList>
            <consortium name="RefSeq"/>
        </authorList>
    </citation>
    <scope>IDENTIFICATION</scope>
    <source>
        <tissue evidence="14">Leaves</tissue>
    </source>
</reference>
<sequence length="408" mass="44308">MRGGGLWQLGQSLNRRLAQADKKTVARRYFSAESDLKKTVLHDFHVANGGKMVPFAGWSMPIQYKDSIMDSTLNCRQNGSLFDVSHMCGLSLKGKDCIPFLEKLVIADVAGLAPGTGSLTVFTNEKGGAIDDSVITKVQDDHIYLVVNAGCRDKDLAHIEEHMKAFKAKGGDVSWHIHDERSLLALQGPLAGPVLQHLTKVDLSKVFFGEFRILDINGVQCFLTRTGYTGEDGFEISVPSEHAVDLAKAILQKSEGKVRLTGLGARDSLRLEAGLCLYGNDMEQHVTPVEAGLTWAIGKRRRAEGGFLGAAVILKQLEEGPPVRRVGFFSSGPPPRSHNEIQDDKGKGIGEVTSGGFSPCLKKNIAMGYVKSGSHKAGTKVKIVIRGKAYDGVVTKMPFVPTKYYKPS</sequence>
<dbReference type="STRING" id="51240.A0A2I4H139"/>
<dbReference type="KEGG" id="jre:109012601"/>
<evidence type="ECO:0000256" key="10">
    <source>
        <dbReference type="SAM" id="MobiDB-lite"/>
    </source>
</evidence>
<dbReference type="FunFam" id="2.40.30.110:FF:000002">
    <property type="entry name" value="Aminomethyltransferase"/>
    <property type="match status" value="1"/>
</dbReference>
<evidence type="ECO:0000256" key="5">
    <source>
        <dbReference type="ARBA" id="ARBA00022679"/>
    </source>
</evidence>
<evidence type="ECO:0000259" key="11">
    <source>
        <dbReference type="Pfam" id="PF01571"/>
    </source>
</evidence>
<dbReference type="NCBIfam" id="NF001567">
    <property type="entry name" value="PRK00389.1"/>
    <property type="match status" value="1"/>
</dbReference>
<dbReference type="InterPro" id="IPR013977">
    <property type="entry name" value="GcvT_C"/>
</dbReference>
<keyword evidence="5 9" id="KW-0808">Transferase</keyword>
<dbReference type="FunCoup" id="A0A2I4H139">
    <property type="interactions" value="2193"/>
</dbReference>
<evidence type="ECO:0000256" key="9">
    <source>
        <dbReference type="RuleBase" id="RU003981"/>
    </source>
</evidence>
<evidence type="ECO:0000256" key="8">
    <source>
        <dbReference type="ARBA" id="ARBA00047665"/>
    </source>
</evidence>
<dbReference type="GO" id="GO:0008483">
    <property type="term" value="F:transaminase activity"/>
    <property type="evidence" value="ECO:0007669"/>
    <property type="project" value="UniProtKB-KW"/>
</dbReference>
<dbReference type="InterPro" id="IPR028896">
    <property type="entry name" value="GcvT/YgfZ/DmdA"/>
</dbReference>
<dbReference type="Pfam" id="PF01571">
    <property type="entry name" value="GCV_T"/>
    <property type="match status" value="1"/>
</dbReference>
<accession>A0A2I4H139</accession>
<dbReference type="Gene3D" id="2.40.30.110">
    <property type="entry name" value="Aminomethyltransferase beta-barrel domains"/>
    <property type="match status" value="1"/>
</dbReference>
<evidence type="ECO:0000256" key="7">
    <source>
        <dbReference type="ARBA" id="ARBA00023128"/>
    </source>
</evidence>
<organism evidence="13 14">
    <name type="scientific">Juglans regia</name>
    <name type="common">English walnut</name>
    <dbReference type="NCBI Taxonomy" id="51240"/>
    <lineage>
        <taxon>Eukaryota</taxon>
        <taxon>Viridiplantae</taxon>
        <taxon>Streptophyta</taxon>
        <taxon>Embryophyta</taxon>
        <taxon>Tracheophyta</taxon>
        <taxon>Spermatophyta</taxon>
        <taxon>Magnoliopsida</taxon>
        <taxon>eudicotyledons</taxon>
        <taxon>Gunneridae</taxon>
        <taxon>Pentapetalae</taxon>
        <taxon>rosids</taxon>
        <taxon>fabids</taxon>
        <taxon>Fagales</taxon>
        <taxon>Juglandaceae</taxon>
        <taxon>Juglans</taxon>
    </lineage>
</organism>
<dbReference type="FunFam" id="4.10.1250.10:FF:000002">
    <property type="entry name" value="Aminomethyltransferase"/>
    <property type="match status" value="1"/>
</dbReference>
<evidence type="ECO:0000313" key="14">
    <source>
        <dbReference type="RefSeq" id="XP_018849865.1"/>
    </source>
</evidence>
<evidence type="ECO:0000256" key="6">
    <source>
        <dbReference type="ARBA" id="ARBA00022946"/>
    </source>
</evidence>
<evidence type="ECO:0000256" key="4">
    <source>
        <dbReference type="ARBA" id="ARBA00022576"/>
    </source>
</evidence>
<evidence type="ECO:0000256" key="1">
    <source>
        <dbReference type="ARBA" id="ARBA00004173"/>
    </source>
</evidence>
<dbReference type="AlphaFoldDB" id="A0A2I4H139"/>
<protein>
    <recommendedName>
        <fullName evidence="9">Aminomethyltransferase</fullName>
        <ecNumber evidence="9">2.1.2.10</ecNumber>
    </recommendedName>
    <alternativeName>
        <fullName evidence="9">Glycine cleavage system T protein</fullName>
    </alternativeName>
</protein>
<keyword evidence="7 9" id="KW-0496">Mitochondrion</keyword>
<dbReference type="Gene3D" id="4.10.1250.10">
    <property type="entry name" value="Aminomethyltransferase fragment"/>
    <property type="match status" value="1"/>
</dbReference>
<keyword evidence="4 9" id="KW-0032">Aminotransferase</keyword>
<comment type="subunit">
    <text evidence="3 9">The glycine cleavage system is composed of four proteins: P, T, L and H.</text>
</comment>
<dbReference type="GO" id="GO:0004047">
    <property type="term" value="F:aminomethyltransferase activity"/>
    <property type="evidence" value="ECO:0007669"/>
    <property type="project" value="UniProtKB-EC"/>
</dbReference>
<dbReference type="FunFam" id="3.30.70.1400:FF:000001">
    <property type="entry name" value="Aminomethyltransferase"/>
    <property type="match status" value="1"/>
</dbReference>
<dbReference type="PANTHER" id="PTHR43757">
    <property type="entry name" value="AMINOMETHYLTRANSFERASE"/>
    <property type="match status" value="1"/>
</dbReference>
<dbReference type="NCBIfam" id="TIGR00528">
    <property type="entry name" value="gcvT"/>
    <property type="match status" value="1"/>
</dbReference>
<gene>
    <name evidence="14" type="primary">LOC109012601</name>
</gene>
<dbReference type="Proteomes" id="UP000235220">
    <property type="component" value="Chromosome 3"/>
</dbReference>
<dbReference type="Pfam" id="PF08669">
    <property type="entry name" value="GCV_T_C"/>
    <property type="match status" value="1"/>
</dbReference>
<dbReference type="SUPFAM" id="SSF101790">
    <property type="entry name" value="Aminomethyltransferase beta-barrel domain"/>
    <property type="match status" value="1"/>
</dbReference>
<keyword evidence="6 9" id="KW-0809">Transit peptide</keyword>
<dbReference type="InterPro" id="IPR006222">
    <property type="entry name" value="GCVT_N"/>
</dbReference>
<evidence type="ECO:0000313" key="13">
    <source>
        <dbReference type="Proteomes" id="UP000235220"/>
    </source>
</evidence>
<dbReference type="InterPro" id="IPR027266">
    <property type="entry name" value="TrmE/GcvT-like"/>
</dbReference>
<dbReference type="PANTHER" id="PTHR43757:SF2">
    <property type="entry name" value="AMINOMETHYLTRANSFERASE, MITOCHONDRIAL"/>
    <property type="match status" value="1"/>
</dbReference>
<dbReference type="Gramene" id="Jr03_11410_p1">
    <property type="protein sequence ID" value="cds.Jr03_11410_p1"/>
    <property type="gene ID" value="Jr03_11410"/>
</dbReference>
<comment type="subcellular location">
    <subcellularLocation>
        <location evidence="1 9">Mitochondrion</location>
    </subcellularLocation>
</comment>
<evidence type="ECO:0000256" key="2">
    <source>
        <dbReference type="ARBA" id="ARBA00008609"/>
    </source>
</evidence>
<dbReference type="InterPro" id="IPR029043">
    <property type="entry name" value="GcvT/YgfZ_C"/>
</dbReference>
<feature type="compositionally biased region" description="Basic and acidic residues" evidence="10">
    <location>
        <begin position="337"/>
        <end position="348"/>
    </location>
</feature>
<dbReference type="InterPro" id="IPR006223">
    <property type="entry name" value="GcvT"/>
</dbReference>
<evidence type="ECO:0000256" key="3">
    <source>
        <dbReference type="ARBA" id="ARBA00011690"/>
    </source>
</evidence>
<name>A0A2I4H139_JUGRE</name>
<dbReference type="Gene3D" id="3.30.70.1400">
    <property type="entry name" value="Aminomethyltransferase beta-barrel domains"/>
    <property type="match status" value="1"/>
</dbReference>
<feature type="domain" description="GCVT N-terminal" evidence="11">
    <location>
        <begin position="41"/>
        <end position="299"/>
    </location>
</feature>
<dbReference type="PIRSF" id="PIRSF006487">
    <property type="entry name" value="GcvT"/>
    <property type="match status" value="1"/>
</dbReference>
<dbReference type="GO" id="GO:0006546">
    <property type="term" value="P:glycine catabolic process"/>
    <property type="evidence" value="ECO:0007669"/>
    <property type="project" value="InterPro"/>
</dbReference>
<dbReference type="GeneID" id="109012601"/>
<dbReference type="RefSeq" id="XP_018849865.1">
    <property type="nucleotide sequence ID" value="XM_018994320.2"/>
</dbReference>
<feature type="domain" description="Aminomethyltransferase C-terminal" evidence="12">
    <location>
        <begin position="324"/>
        <end position="400"/>
    </location>
</feature>
<dbReference type="GO" id="GO:0005960">
    <property type="term" value="C:glycine cleavage complex"/>
    <property type="evidence" value="ECO:0007669"/>
    <property type="project" value="InterPro"/>
</dbReference>